<dbReference type="Proteomes" id="UP001054945">
    <property type="component" value="Unassembled WGS sequence"/>
</dbReference>
<organism evidence="2 3">
    <name type="scientific">Caerostris extrusa</name>
    <name type="common">Bark spider</name>
    <name type="synonym">Caerostris bankana</name>
    <dbReference type="NCBI Taxonomy" id="172846"/>
    <lineage>
        <taxon>Eukaryota</taxon>
        <taxon>Metazoa</taxon>
        <taxon>Ecdysozoa</taxon>
        <taxon>Arthropoda</taxon>
        <taxon>Chelicerata</taxon>
        <taxon>Arachnida</taxon>
        <taxon>Araneae</taxon>
        <taxon>Araneomorphae</taxon>
        <taxon>Entelegynae</taxon>
        <taxon>Araneoidea</taxon>
        <taxon>Araneidae</taxon>
        <taxon>Caerostris</taxon>
    </lineage>
</organism>
<keyword evidence="2" id="KW-0808">Transferase</keyword>
<protein>
    <submittedName>
        <fullName evidence="2">Reverse transcriptase domain-containing protein</fullName>
    </submittedName>
</protein>
<dbReference type="AlphaFoldDB" id="A0AAV4QIH2"/>
<dbReference type="EMBL" id="BPLR01006385">
    <property type="protein sequence ID" value="GIY09478.1"/>
    <property type="molecule type" value="Genomic_DNA"/>
</dbReference>
<feature type="domain" description="Reverse transcriptase" evidence="1">
    <location>
        <begin position="1"/>
        <end position="149"/>
    </location>
</feature>
<accession>A0AAV4QIH2</accession>
<reference evidence="2 3" key="1">
    <citation type="submission" date="2021-06" db="EMBL/GenBank/DDBJ databases">
        <title>Caerostris extrusa draft genome.</title>
        <authorList>
            <person name="Kono N."/>
            <person name="Arakawa K."/>
        </authorList>
    </citation>
    <scope>NUCLEOTIDE SEQUENCE [LARGE SCALE GENOMIC DNA]</scope>
</reference>
<evidence type="ECO:0000259" key="1">
    <source>
        <dbReference type="PROSITE" id="PS50878"/>
    </source>
</evidence>
<dbReference type="PROSITE" id="PS50878">
    <property type="entry name" value="RT_POL"/>
    <property type="match status" value="1"/>
</dbReference>
<keyword evidence="2" id="KW-0548">Nucleotidyltransferase</keyword>
<dbReference type="PANTHER" id="PTHR33332">
    <property type="entry name" value="REVERSE TRANSCRIPTASE DOMAIN-CONTAINING PROTEIN"/>
    <property type="match status" value="1"/>
</dbReference>
<evidence type="ECO:0000313" key="2">
    <source>
        <dbReference type="EMBL" id="GIY09478.1"/>
    </source>
</evidence>
<keyword evidence="3" id="KW-1185">Reference proteome</keyword>
<keyword evidence="2" id="KW-0695">RNA-directed DNA polymerase</keyword>
<gene>
    <name evidence="2" type="primary">HNAJ_LOCUS10597</name>
    <name evidence="2" type="ORF">CEXT_54471</name>
</gene>
<proteinExistence type="predicted"/>
<dbReference type="InterPro" id="IPR000477">
    <property type="entry name" value="RT_dom"/>
</dbReference>
<sequence length="149" mass="16887">MSKTMERMVYNRLNCYLESHSLLALLLCLLSFSHSLLCSQAGFRKFKSTSHHVTLFSQAIKDAFDSNKDISGHLLNWIKSFMSQRLCRVRYGDGLSKFGLLQTGLPQEAVLSCILFNADINDLVQKLKSIHGVKCLLYADDLLIWTVTP</sequence>
<comment type="caution">
    <text evidence="2">The sequence shown here is derived from an EMBL/GenBank/DDBJ whole genome shotgun (WGS) entry which is preliminary data.</text>
</comment>
<dbReference type="Pfam" id="PF00078">
    <property type="entry name" value="RVT_1"/>
    <property type="match status" value="1"/>
</dbReference>
<name>A0AAV4QIH2_CAEEX</name>
<dbReference type="GO" id="GO:0003964">
    <property type="term" value="F:RNA-directed DNA polymerase activity"/>
    <property type="evidence" value="ECO:0007669"/>
    <property type="project" value="UniProtKB-KW"/>
</dbReference>
<evidence type="ECO:0000313" key="3">
    <source>
        <dbReference type="Proteomes" id="UP001054945"/>
    </source>
</evidence>